<sequence>MALTYPFSFQEEQRWPYSDLSDPEEYLNSLDKFEHLQHDLEDYQKLKDGLKFDVATYLARAKWFRNLNEEKIKCAMCFWEEYALEVLDSVVKKLGSWTKENAERFEGENILPYYDEFLDMAAMAYCKWEDLTYLGEDLQHSLLVEWYKENAKKEQHV</sequence>
<dbReference type="EMBL" id="LATX01002052">
    <property type="protein sequence ID" value="KTB34667.1"/>
    <property type="molecule type" value="Genomic_DNA"/>
</dbReference>
<dbReference type="EMBL" id="LATX01001413">
    <property type="protein sequence ID" value="KTB41927.1"/>
    <property type="molecule type" value="Genomic_DNA"/>
</dbReference>
<name>A0A0W0G7F6_MONRR</name>
<evidence type="ECO:0000313" key="2">
    <source>
        <dbReference type="EMBL" id="KTB41927.1"/>
    </source>
</evidence>
<dbReference type="AlphaFoldDB" id="A0A0W0G7F6"/>
<evidence type="ECO:0000313" key="3">
    <source>
        <dbReference type="EMBL" id="KTB44493.1"/>
    </source>
</evidence>
<gene>
    <name evidence="1" type="ORF">WG66_12757</name>
    <name evidence="3" type="ORF">WG66_2928</name>
    <name evidence="2" type="ORF">WG66_5503</name>
</gene>
<evidence type="ECO:0000313" key="1">
    <source>
        <dbReference type="EMBL" id="KTB34667.1"/>
    </source>
</evidence>
<evidence type="ECO:0000313" key="4">
    <source>
        <dbReference type="Proteomes" id="UP000054988"/>
    </source>
</evidence>
<accession>A0A0W0G7F6</accession>
<organism evidence="3 4">
    <name type="scientific">Moniliophthora roreri</name>
    <name type="common">Frosty pod rot fungus</name>
    <name type="synonym">Monilia roreri</name>
    <dbReference type="NCBI Taxonomy" id="221103"/>
    <lineage>
        <taxon>Eukaryota</taxon>
        <taxon>Fungi</taxon>
        <taxon>Dikarya</taxon>
        <taxon>Basidiomycota</taxon>
        <taxon>Agaricomycotina</taxon>
        <taxon>Agaricomycetes</taxon>
        <taxon>Agaricomycetidae</taxon>
        <taxon>Agaricales</taxon>
        <taxon>Marasmiineae</taxon>
        <taxon>Marasmiaceae</taxon>
        <taxon>Moniliophthora</taxon>
    </lineage>
</organism>
<comment type="caution">
    <text evidence="3">The sequence shown here is derived from an EMBL/GenBank/DDBJ whole genome shotgun (WGS) entry which is preliminary data.</text>
</comment>
<proteinExistence type="predicted"/>
<dbReference type="Proteomes" id="UP000054988">
    <property type="component" value="Unassembled WGS sequence"/>
</dbReference>
<protein>
    <submittedName>
        <fullName evidence="3">Uncharacterized protein</fullName>
    </submittedName>
</protein>
<dbReference type="EMBL" id="LATX01000908">
    <property type="protein sequence ID" value="KTB44493.1"/>
    <property type="molecule type" value="Genomic_DNA"/>
</dbReference>
<reference evidence="3 4" key="1">
    <citation type="submission" date="2015-12" db="EMBL/GenBank/DDBJ databases">
        <title>Draft genome sequence of Moniliophthora roreri, the causal agent of frosty pod rot of cacao.</title>
        <authorList>
            <person name="Aime M.C."/>
            <person name="Diaz-Valderrama J.R."/>
            <person name="Kijpornyongpan T."/>
            <person name="Phillips-Mora W."/>
        </authorList>
    </citation>
    <scope>NUCLEOTIDE SEQUENCE [LARGE SCALE GENOMIC DNA]</scope>
    <source>
        <strain evidence="3 4">MCA 2952</strain>
    </source>
</reference>